<evidence type="ECO:0000313" key="3">
    <source>
        <dbReference type="Proteomes" id="UP000562984"/>
    </source>
</evidence>
<keyword evidence="1" id="KW-0812">Transmembrane</keyword>
<keyword evidence="1" id="KW-0472">Membrane</keyword>
<keyword evidence="1" id="KW-1133">Transmembrane helix</keyword>
<dbReference type="EMBL" id="JABEND010000013">
    <property type="protein sequence ID" value="NNG37438.1"/>
    <property type="molecule type" value="Genomic_DNA"/>
</dbReference>
<evidence type="ECO:0000256" key="1">
    <source>
        <dbReference type="SAM" id="Phobius"/>
    </source>
</evidence>
<organism evidence="2 3">
    <name type="scientific">Nakamurella aerolata</name>
    <dbReference type="NCBI Taxonomy" id="1656892"/>
    <lineage>
        <taxon>Bacteria</taxon>
        <taxon>Bacillati</taxon>
        <taxon>Actinomycetota</taxon>
        <taxon>Actinomycetes</taxon>
        <taxon>Nakamurellales</taxon>
        <taxon>Nakamurellaceae</taxon>
        <taxon>Nakamurella</taxon>
    </lineage>
</organism>
<name>A0A849AE25_9ACTN</name>
<feature type="transmembrane region" description="Helical" evidence="1">
    <location>
        <begin position="32"/>
        <end position="52"/>
    </location>
</feature>
<reference evidence="2 3" key="1">
    <citation type="submission" date="2020-05" db="EMBL/GenBank/DDBJ databases">
        <title>Nakamurella sp. DB0629 isolated from air conditioner.</title>
        <authorList>
            <person name="Kim D.H."/>
            <person name="Kim D.-U."/>
        </authorList>
    </citation>
    <scope>NUCLEOTIDE SEQUENCE [LARGE SCALE GENOMIC DNA]</scope>
    <source>
        <strain evidence="2 3">DB0629</strain>
    </source>
</reference>
<evidence type="ECO:0000313" key="2">
    <source>
        <dbReference type="EMBL" id="NNG37438.1"/>
    </source>
</evidence>
<protein>
    <submittedName>
        <fullName evidence="2">Uncharacterized protein</fullName>
    </submittedName>
</protein>
<keyword evidence="3" id="KW-1185">Reference proteome</keyword>
<sequence length="61" mass="6572">MQGQGLRNLRLIVPVSFGLIVALVAVTKSEWVGWVAAVGGILVAAFFVFTSMTRRGTDARH</sequence>
<proteinExistence type="predicted"/>
<gene>
    <name evidence="2" type="ORF">HKD39_17375</name>
</gene>
<dbReference type="AlphaFoldDB" id="A0A849AE25"/>
<accession>A0A849AE25</accession>
<feature type="transmembrane region" description="Helical" evidence="1">
    <location>
        <begin position="9"/>
        <end position="26"/>
    </location>
</feature>
<dbReference type="RefSeq" id="WP_171201132.1">
    <property type="nucleotide sequence ID" value="NZ_JABEND010000013.1"/>
</dbReference>
<dbReference type="Proteomes" id="UP000562984">
    <property type="component" value="Unassembled WGS sequence"/>
</dbReference>
<comment type="caution">
    <text evidence="2">The sequence shown here is derived from an EMBL/GenBank/DDBJ whole genome shotgun (WGS) entry which is preliminary data.</text>
</comment>